<dbReference type="AlphaFoldDB" id="A0A7X0MWN8"/>
<keyword evidence="10" id="KW-0548">Nucleotidyltransferase</keyword>
<dbReference type="Gene3D" id="3.90.550.10">
    <property type="entry name" value="Spore Coat Polysaccharide Biosynthesis Protein SpsA, Chain A"/>
    <property type="match status" value="1"/>
</dbReference>
<keyword evidence="5 8" id="KW-0460">Magnesium</keyword>
<dbReference type="InterPro" id="IPR025877">
    <property type="entry name" value="MobA-like_NTP_Trfase"/>
</dbReference>
<evidence type="ECO:0000256" key="8">
    <source>
        <dbReference type="HAMAP-Rule" id="MF_00316"/>
    </source>
</evidence>
<comment type="subunit">
    <text evidence="8">Monomer.</text>
</comment>
<dbReference type="PANTHER" id="PTHR19136:SF81">
    <property type="entry name" value="MOLYBDENUM COFACTOR GUANYLYLTRANSFERASE"/>
    <property type="match status" value="1"/>
</dbReference>
<dbReference type="HAMAP" id="MF_00316">
    <property type="entry name" value="MobA"/>
    <property type="match status" value="1"/>
</dbReference>
<evidence type="ECO:0000256" key="5">
    <source>
        <dbReference type="ARBA" id="ARBA00022842"/>
    </source>
</evidence>
<keyword evidence="2 8" id="KW-0808">Transferase</keyword>
<dbReference type="GO" id="GO:0005737">
    <property type="term" value="C:cytoplasm"/>
    <property type="evidence" value="ECO:0007669"/>
    <property type="project" value="UniProtKB-SubCell"/>
</dbReference>
<dbReference type="GO" id="GO:0005525">
    <property type="term" value="F:GTP binding"/>
    <property type="evidence" value="ECO:0007669"/>
    <property type="project" value="UniProtKB-UniRule"/>
</dbReference>
<keyword evidence="7 8" id="KW-0501">Molybdenum cofactor biosynthesis</keyword>
<accession>A0A7X0MWN8</accession>
<keyword evidence="6 8" id="KW-0342">GTP-binding</keyword>
<sequence>MRQNSNYAQLILCGGEGRRMAPAYSQKALAIFNGRPLIEHALDKQIPQNDAVLISCGPPHSESHSKAPQHAIQTVLDNSPIACKPLNDGSEQHLGPLAGILSGLEYCIQHRPDCQYLLVSPVDTPKQPPDLGLQLLNAVHAQGDQIIVSECRGRTHPLHSLWPVRAHHSLGRYLDRGERRVMGFIEHFGVQRLAFPDSEAFRNINSPEDLSS</sequence>
<comment type="catalytic activity">
    <reaction evidence="8">
        <text>Mo-molybdopterin + GTP + H(+) = Mo-molybdopterin guanine dinucleotide + diphosphate</text>
        <dbReference type="Rhea" id="RHEA:34243"/>
        <dbReference type="ChEBI" id="CHEBI:15378"/>
        <dbReference type="ChEBI" id="CHEBI:33019"/>
        <dbReference type="ChEBI" id="CHEBI:37565"/>
        <dbReference type="ChEBI" id="CHEBI:71302"/>
        <dbReference type="ChEBI" id="CHEBI:71310"/>
        <dbReference type="EC" id="2.7.7.77"/>
    </reaction>
</comment>
<dbReference type="PANTHER" id="PTHR19136">
    <property type="entry name" value="MOLYBDENUM COFACTOR GUANYLYLTRANSFERASE"/>
    <property type="match status" value="1"/>
</dbReference>
<evidence type="ECO:0000259" key="9">
    <source>
        <dbReference type="Pfam" id="PF12804"/>
    </source>
</evidence>
<feature type="binding site" evidence="8">
    <location>
        <position position="123"/>
    </location>
    <ligand>
        <name>Mg(2+)</name>
        <dbReference type="ChEBI" id="CHEBI:18420"/>
    </ligand>
</feature>
<dbReference type="GO" id="GO:0061603">
    <property type="term" value="F:molybdenum cofactor guanylyltransferase activity"/>
    <property type="evidence" value="ECO:0007669"/>
    <property type="project" value="UniProtKB-EC"/>
</dbReference>
<dbReference type="InParanoid" id="A0A7X0MWN8"/>
<organism evidence="10 11">
    <name type="scientific">Pseudoteredinibacter isoporae</name>
    <dbReference type="NCBI Taxonomy" id="570281"/>
    <lineage>
        <taxon>Bacteria</taxon>
        <taxon>Pseudomonadati</taxon>
        <taxon>Pseudomonadota</taxon>
        <taxon>Gammaproteobacteria</taxon>
        <taxon>Cellvibrionales</taxon>
        <taxon>Cellvibrionaceae</taxon>
        <taxon>Pseudoteredinibacter</taxon>
    </lineage>
</organism>
<reference evidence="10 11" key="1">
    <citation type="submission" date="2020-08" db="EMBL/GenBank/DDBJ databases">
        <title>Genomic Encyclopedia of Type Strains, Phase IV (KMG-IV): sequencing the most valuable type-strain genomes for metagenomic binning, comparative biology and taxonomic classification.</title>
        <authorList>
            <person name="Goeker M."/>
        </authorList>
    </citation>
    <scope>NUCLEOTIDE SEQUENCE [LARGE SCALE GENOMIC DNA]</scope>
    <source>
        <strain evidence="10 11">DSM 22368</strain>
    </source>
</reference>
<feature type="binding site" evidence="8">
    <location>
        <position position="77"/>
    </location>
    <ligand>
        <name>GTP</name>
        <dbReference type="ChEBI" id="CHEBI:37565"/>
    </ligand>
</feature>
<dbReference type="Pfam" id="PF12804">
    <property type="entry name" value="NTP_transf_3"/>
    <property type="match status" value="1"/>
</dbReference>
<dbReference type="SUPFAM" id="SSF53448">
    <property type="entry name" value="Nucleotide-diphospho-sugar transferases"/>
    <property type="match status" value="1"/>
</dbReference>
<gene>
    <name evidence="8" type="primary">mobA</name>
    <name evidence="10" type="ORF">HNR48_003201</name>
</gene>
<keyword evidence="11" id="KW-1185">Reference proteome</keyword>
<dbReference type="EMBL" id="JACHHT010000002">
    <property type="protein sequence ID" value="MBB6522916.1"/>
    <property type="molecule type" value="Genomic_DNA"/>
</dbReference>
<dbReference type="GO" id="GO:0006777">
    <property type="term" value="P:Mo-molybdopterin cofactor biosynthetic process"/>
    <property type="evidence" value="ECO:0007669"/>
    <property type="project" value="UniProtKB-KW"/>
</dbReference>
<evidence type="ECO:0000256" key="4">
    <source>
        <dbReference type="ARBA" id="ARBA00022741"/>
    </source>
</evidence>
<protein>
    <recommendedName>
        <fullName evidence="8">Molybdenum cofactor guanylyltransferase</fullName>
        <shortName evidence="8">MoCo guanylyltransferase</shortName>
        <ecNumber evidence="8">2.7.7.77</ecNumber>
    </recommendedName>
    <alternativeName>
        <fullName evidence="8">GTP:molybdopterin guanylyltransferase</fullName>
    </alternativeName>
    <alternativeName>
        <fullName evidence="8">Mo-MPT guanylyltransferase</fullName>
    </alternativeName>
    <alternativeName>
        <fullName evidence="8">Molybdopterin guanylyltransferase</fullName>
    </alternativeName>
    <alternativeName>
        <fullName evidence="8">Molybdopterin-guanine dinucleotide synthase</fullName>
        <shortName evidence="8">MGD synthase</shortName>
    </alternativeName>
</protein>
<evidence type="ECO:0000313" key="10">
    <source>
        <dbReference type="EMBL" id="MBB6522916.1"/>
    </source>
</evidence>
<feature type="binding site" evidence="8">
    <location>
        <begin position="12"/>
        <end position="14"/>
    </location>
    <ligand>
        <name>GTP</name>
        <dbReference type="ChEBI" id="CHEBI:37565"/>
    </ligand>
</feature>
<dbReference type="Proteomes" id="UP000528457">
    <property type="component" value="Unassembled WGS sequence"/>
</dbReference>
<evidence type="ECO:0000256" key="6">
    <source>
        <dbReference type="ARBA" id="ARBA00023134"/>
    </source>
</evidence>
<dbReference type="CDD" id="cd02503">
    <property type="entry name" value="MobA"/>
    <property type="match status" value="1"/>
</dbReference>
<evidence type="ECO:0000256" key="2">
    <source>
        <dbReference type="ARBA" id="ARBA00022679"/>
    </source>
</evidence>
<evidence type="ECO:0000313" key="11">
    <source>
        <dbReference type="Proteomes" id="UP000528457"/>
    </source>
</evidence>
<proteinExistence type="inferred from homology"/>
<dbReference type="GO" id="GO:0046872">
    <property type="term" value="F:metal ion binding"/>
    <property type="evidence" value="ECO:0007669"/>
    <property type="project" value="UniProtKB-KW"/>
</dbReference>
<feature type="domain" description="MobA-like NTP transferase" evidence="9">
    <location>
        <begin position="10"/>
        <end position="183"/>
    </location>
</feature>
<feature type="binding site" evidence="8">
    <location>
        <position position="27"/>
    </location>
    <ligand>
        <name>GTP</name>
        <dbReference type="ChEBI" id="CHEBI:37565"/>
    </ligand>
</feature>
<evidence type="ECO:0000256" key="3">
    <source>
        <dbReference type="ARBA" id="ARBA00022723"/>
    </source>
</evidence>
<name>A0A7X0MWN8_9GAMM</name>
<dbReference type="InterPro" id="IPR013482">
    <property type="entry name" value="Molybde_CF_guanTrfase"/>
</dbReference>
<comment type="caution">
    <text evidence="8">Lacks conserved residue(s) required for the propagation of feature annotation.</text>
</comment>
<keyword evidence="3 8" id="KW-0479">Metal-binding</keyword>
<dbReference type="RefSeq" id="WP_166844946.1">
    <property type="nucleotide sequence ID" value="NZ_JAAONY010000002.1"/>
</dbReference>
<comment type="subcellular location">
    <subcellularLocation>
        <location evidence="8">Cytoplasm</location>
    </subcellularLocation>
</comment>
<dbReference type="FunCoup" id="A0A7X0MWN8">
    <property type="interactions" value="83"/>
</dbReference>
<comment type="domain">
    <text evidence="8">The N-terminal domain determines nucleotide recognition and specific binding, while the C-terminal domain determines the specific binding to the target protein.</text>
</comment>
<comment type="similarity">
    <text evidence="8">Belongs to the MobA family.</text>
</comment>
<evidence type="ECO:0000256" key="1">
    <source>
        <dbReference type="ARBA" id="ARBA00022490"/>
    </source>
</evidence>
<comment type="caution">
    <text evidence="10">The sequence shown here is derived from an EMBL/GenBank/DDBJ whole genome shotgun (WGS) entry which is preliminary data.</text>
</comment>
<keyword evidence="1 8" id="KW-0963">Cytoplasm</keyword>
<dbReference type="InterPro" id="IPR029044">
    <property type="entry name" value="Nucleotide-diphossugar_trans"/>
</dbReference>
<dbReference type="EC" id="2.7.7.77" evidence="8"/>
<comment type="function">
    <text evidence="8">Transfers a GMP moiety from GTP to Mo-molybdopterin (Mo-MPT) cofactor (Moco or molybdenum cofactor) to form Mo-molybdopterin guanine dinucleotide (Mo-MGD) cofactor.</text>
</comment>
<keyword evidence="4 8" id="KW-0547">Nucleotide-binding</keyword>
<feature type="binding site" evidence="8">
    <location>
        <position position="123"/>
    </location>
    <ligand>
        <name>GTP</name>
        <dbReference type="ChEBI" id="CHEBI:37565"/>
    </ligand>
</feature>
<comment type="cofactor">
    <cofactor evidence="8">
        <name>Mg(2+)</name>
        <dbReference type="ChEBI" id="CHEBI:18420"/>
    </cofactor>
</comment>
<evidence type="ECO:0000256" key="7">
    <source>
        <dbReference type="ARBA" id="ARBA00023150"/>
    </source>
</evidence>